<feature type="transmembrane region" description="Helical" evidence="7">
    <location>
        <begin position="198"/>
        <end position="217"/>
    </location>
</feature>
<keyword evidence="5 7" id="KW-1133">Transmembrane helix</keyword>
<organism evidence="9 11">
    <name type="scientific">Marivita cryptomonadis</name>
    <dbReference type="NCBI Taxonomy" id="505252"/>
    <lineage>
        <taxon>Bacteria</taxon>
        <taxon>Pseudomonadati</taxon>
        <taxon>Pseudomonadota</taxon>
        <taxon>Alphaproteobacteria</taxon>
        <taxon>Rhodobacterales</taxon>
        <taxon>Roseobacteraceae</taxon>
        <taxon>Marivita</taxon>
    </lineage>
</organism>
<dbReference type="GO" id="GO:0017004">
    <property type="term" value="P:cytochrome complex assembly"/>
    <property type="evidence" value="ECO:0007669"/>
    <property type="project" value="UniProtKB-KW"/>
</dbReference>
<keyword evidence="12" id="KW-1185">Reference proteome</keyword>
<evidence type="ECO:0000256" key="7">
    <source>
        <dbReference type="SAM" id="Phobius"/>
    </source>
</evidence>
<keyword evidence="4" id="KW-0201">Cytochrome c-type biogenesis</keyword>
<comment type="caution">
    <text evidence="9">The sequence shown here is derived from an EMBL/GenBank/DDBJ whole genome shotgun (WGS) entry which is preliminary data.</text>
</comment>
<feature type="transmembrane region" description="Helical" evidence="7">
    <location>
        <begin position="121"/>
        <end position="146"/>
    </location>
</feature>
<sequence>MELVFAYLAGLLTLINPCVIPVLPIVLATAVQADRRGPMALAAGMSLSFVVLGVGVTAFGHLIGLTVDTLARIGAWLMVAFGLVLLVPKGTAVMVAATSGLSARADAGMNDLDGHSLRGQFAGGALLGAVWSPCIGPTLGGAIALASQGQSLGHVTLIMTSFALGVSSFMLTLAYGARGAMGRHSTRLRQIALASRPVLGMAFLLVGAGLLLQWHHVIEIWLLDNMPTWLVDLSVRY</sequence>
<dbReference type="InterPro" id="IPR051790">
    <property type="entry name" value="Cytochrome_c-biogenesis_DsbD"/>
</dbReference>
<feature type="domain" description="Cytochrome C biogenesis protein transmembrane" evidence="8">
    <location>
        <begin position="4"/>
        <end position="191"/>
    </location>
</feature>
<accession>A0A9Q2NRS4</accession>
<feature type="transmembrane region" description="Helical" evidence="7">
    <location>
        <begin position="40"/>
        <end position="63"/>
    </location>
</feature>
<keyword evidence="6 7" id="KW-0472">Membrane</keyword>
<evidence type="ECO:0000256" key="1">
    <source>
        <dbReference type="ARBA" id="ARBA00004141"/>
    </source>
</evidence>
<dbReference type="AlphaFoldDB" id="A0A9Q2NRS4"/>
<feature type="transmembrane region" description="Helical" evidence="7">
    <location>
        <begin position="75"/>
        <end position="101"/>
    </location>
</feature>
<evidence type="ECO:0000313" key="11">
    <source>
        <dbReference type="Proteomes" id="UP000755667"/>
    </source>
</evidence>
<keyword evidence="3 7" id="KW-0812">Transmembrane</keyword>
<feature type="transmembrane region" description="Helical" evidence="7">
    <location>
        <begin position="152"/>
        <end position="177"/>
    </location>
</feature>
<dbReference type="RefSeq" id="WP_085633316.1">
    <property type="nucleotide sequence ID" value="NZ_JAFBXP010000001.1"/>
</dbReference>
<evidence type="ECO:0000256" key="3">
    <source>
        <dbReference type="ARBA" id="ARBA00022692"/>
    </source>
</evidence>
<name>A0A9Q2NRS4_9RHOB</name>
<dbReference type="EMBL" id="JAFBXF010000001">
    <property type="protein sequence ID" value="MBM2415369.1"/>
    <property type="molecule type" value="Genomic_DNA"/>
</dbReference>
<evidence type="ECO:0000256" key="6">
    <source>
        <dbReference type="ARBA" id="ARBA00023136"/>
    </source>
</evidence>
<reference evidence="9 12" key="1">
    <citation type="submission" date="2021-01" db="EMBL/GenBank/DDBJ databases">
        <title>Diatom-associated Roseobacters Show Island Model of Population Structure.</title>
        <authorList>
            <person name="Qu L."/>
            <person name="Feng X."/>
            <person name="Chen Y."/>
            <person name="Li L."/>
            <person name="Wang X."/>
            <person name="Hu Z."/>
            <person name="Wang H."/>
            <person name="Luo H."/>
        </authorList>
    </citation>
    <scope>NUCLEOTIDE SEQUENCE</scope>
    <source>
        <strain evidence="10 12">CC28-63</strain>
        <strain evidence="9">CC28-69</strain>
    </source>
</reference>
<protein>
    <submittedName>
        <fullName evidence="9">Cytochrome c biogenesis protein CcdA</fullName>
    </submittedName>
</protein>
<dbReference type="EMBL" id="JAFBXE010000001">
    <property type="protein sequence ID" value="MBM2410702.1"/>
    <property type="molecule type" value="Genomic_DNA"/>
</dbReference>
<dbReference type="Proteomes" id="UP000809440">
    <property type="component" value="Unassembled WGS sequence"/>
</dbReference>
<evidence type="ECO:0000256" key="2">
    <source>
        <dbReference type="ARBA" id="ARBA00006143"/>
    </source>
</evidence>
<dbReference type="GO" id="GO:0016020">
    <property type="term" value="C:membrane"/>
    <property type="evidence" value="ECO:0007669"/>
    <property type="project" value="UniProtKB-SubCell"/>
</dbReference>
<dbReference type="PANTHER" id="PTHR31272:SF9">
    <property type="entry name" value="BLL1027 PROTEIN"/>
    <property type="match status" value="1"/>
</dbReference>
<evidence type="ECO:0000313" key="10">
    <source>
        <dbReference type="EMBL" id="MBM2415369.1"/>
    </source>
</evidence>
<evidence type="ECO:0000313" key="12">
    <source>
        <dbReference type="Proteomes" id="UP000809440"/>
    </source>
</evidence>
<gene>
    <name evidence="9" type="ORF">JQX41_00160</name>
    <name evidence="10" type="ORF">JQX48_00160</name>
</gene>
<feature type="transmembrane region" description="Helical" evidence="7">
    <location>
        <begin position="6"/>
        <end position="28"/>
    </location>
</feature>
<evidence type="ECO:0000259" key="8">
    <source>
        <dbReference type="Pfam" id="PF02683"/>
    </source>
</evidence>
<dbReference type="Pfam" id="PF02683">
    <property type="entry name" value="DsbD_TM"/>
    <property type="match status" value="1"/>
</dbReference>
<dbReference type="Proteomes" id="UP000755667">
    <property type="component" value="Unassembled WGS sequence"/>
</dbReference>
<evidence type="ECO:0000313" key="9">
    <source>
        <dbReference type="EMBL" id="MBM2410702.1"/>
    </source>
</evidence>
<comment type="similarity">
    <text evidence="2">Belongs to the DsbD family.</text>
</comment>
<dbReference type="OrthoDB" id="9811352at2"/>
<comment type="subcellular location">
    <subcellularLocation>
        <location evidence="1">Membrane</location>
        <topology evidence="1">Multi-pass membrane protein</topology>
    </subcellularLocation>
</comment>
<evidence type="ECO:0000256" key="5">
    <source>
        <dbReference type="ARBA" id="ARBA00022989"/>
    </source>
</evidence>
<dbReference type="InterPro" id="IPR003834">
    <property type="entry name" value="Cyt_c_assmbl_TM_dom"/>
</dbReference>
<dbReference type="PANTHER" id="PTHR31272">
    <property type="entry name" value="CYTOCHROME C-TYPE BIOGENESIS PROTEIN HI_1454-RELATED"/>
    <property type="match status" value="1"/>
</dbReference>
<evidence type="ECO:0000256" key="4">
    <source>
        <dbReference type="ARBA" id="ARBA00022748"/>
    </source>
</evidence>
<proteinExistence type="inferred from homology"/>